<comment type="caution">
    <text evidence="1">The sequence shown here is derived from an EMBL/GenBank/DDBJ whole genome shotgun (WGS) entry which is preliminary data.</text>
</comment>
<evidence type="ECO:0000313" key="2">
    <source>
        <dbReference type="Proteomes" id="UP000037035"/>
    </source>
</evidence>
<proteinExistence type="predicted"/>
<sequence length="87" mass="9867">MALHAMLTVTRHSLSSTASQVSSFDLLSSYYENEELKLLIFSKMESVTQKNLVTASNRDSAKLLLAIKEHFASSQELNRVRIFNDFL</sequence>
<name>A0A0L6UTR2_9BASI</name>
<dbReference type="EMBL" id="LAVV01008791">
    <property type="protein sequence ID" value="KNZ51926.1"/>
    <property type="molecule type" value="Genomic_DNA"/>
</dbReference>
<protein>
    <submittedName>
        <fullName evidence="1">Uncharacterized protein</fullName>
    </submittedName>
</protein>
<dbReference type="OrthoDB" id="7700734at2759"/>
<evidence type="ECO:0000313" key="1">
    <source>
        <dbReference type="EMBL" id="KNZ51926.1"/>
    </source>
</evidence>
<dbReference type="AlphaFoldDB" id="A0A0L6UTR2"/>
<accession>A0A0L6UTR2</accession>
<organism evidence="1 2">
    <name type="scientific">Puccinia sorghi</name>
    <dbReference type="NCBI Taxonomy" id="27349"/>
    <lineage>
        <taxon>Eukaryota</taxon>
        <taxon>Fungi</taxon>
        <taxon>Dikarya</taxon>
        <taxon>Basidiomycota</taxon>
        <taxon>Pucciniomycotina</taxon>
        <taxon>Pucciniomycetes</taxon>
        <taxon>Pucciniales</taxon>
        <taxon>Pucciniaceae</taxon>
        <taxon>Puccinia</taxon>
    </lineage>
</organism>
<dbReference type="Proteomes" id="UP000037035">
    <property type="component" value="Unassembled WGS sequence"/>
</dbReference>
<dbReference type="VEuPathDB" id="FungiDB:VP01_3760g2"/>
<keyword evidence="2" id="KW-1185">Reference proteome</keyword>
<reference evidence="1 2" key="1">
    <citation type="submission" date="2015-08" db="EMBL/GenBank/DDBJ databases">
        <title>Next Generation Sequencing and Analysis of the Genome of Puccinia sorghi L Schw, the Causal Agent of Maize Common Rust.</title>
        <authorList>
            <person name="Rochi L."/>
            <person name="Burguener G."/>
            <person name="Darino M."/>
            <person name="Turjanski A."/>
            <person name="Kreff E."/>
            <person name="Dieguez M.J."/>
            <person name="Sacco F."/>
        </authorList>
    </citation>
    <scope>NUCLEOTIDE SEQUENCE [LARGE SCALE GENOMIC DNA]</scope>
    <source>
        <strain evidence="1 2">RO10H11247</strain>
    </source>
</reference>
<gene>
    <name evidence="1" type="ORF">VP01_3760g2</name>
</gene>